<dbReference type="InterPro" id="IPR002734">
    <property type="entry name" value="RibDG_C"/>
</dbReference>
<evidence type="ECO:0000313" key="2">
    <source>
        <dbReference type="EMBL" id="MDR7329411.1"/>
    </source>
</evidence>
<feature type="domain" description="Bacterial bifunctional deaminase-reductase C-terminal" evidence="1">
    <location>
        <begin position="4"/>
        <end position="168"/>
    </location>
</feature>
<dbReference type="Proteomes" id="UP001180840">
    <property type="component" value="Unassembled WGS sequence"/>
</dbReference>
<gene>
    <name evidence="2" type="ORF">J2S39_001087</name>
</gene>
<evidence type="ECO:0000259" key="1">
    <source>
        <dbReference type="Pfam" id="PF01872"/>
    </source>
</evidence>
<sequence length="196" mass="21640">MGKVAYGFTCSIDGYITGPDHDMSWLSAAEVDDETLTATLAGAVGAILSGRRGYDAWMRQADRDPLTAEPYGGAWRGIEYVLTHRPEELAGDPRVIELGDAGPGIVPINCDIREAIRLGRETAGDKDLQIISADLARQALEFDLIDELQVFVAPVFLGDGTRIFHVPGGRRYDWELIGPYEGAERSFGRRYRPRRN</sequence>
<evidence type="ECO:0000313" key="3">
    <source>
        <dbReference type="Proteomes" id="UP001180840"/>
    </source>
</evidence>
<dbReference type="RefSeq" id="WP_290194133.1">
    <property type="nucleotide sequence ID" value="NZ_CP047654.1"/>
</dbReference>
<name>A0ABU1ZWX1_9CORY</name>
<dbReference type="EMBL" id="JAVDXZ010000001">
    <property type="protein sequence ID" value="MDR7329411.1"/>
    <property type="molecule type" value="Genomic_DNA"/>
</dbReference>
<organism evidence="2 3">
    <name type="scientific">Corynebacterium guangdongense</name>
    <dbReference type="NCBI Taxonomy" id="1783348"/>
    <lineage>
        <taxon>Bacteria</taxon>
        <taxon>Bacillati</taxon>
        <taxon>Actinomycetota</taxon>
        <taxon>Actinomycetes</taxon>
        <taxon>Mycobacteriales</taxon>
        <taxon>Corynebacteriaceae</taxon>
        <taxon>Corynebacterium</taxon>
    </lineage>
</organism>
<protein>
    <submittedName>
        <fullName evidence="2">Dihydrofolate reductase</fullName>
    </submittedName>
</protein>
<dbReference type="PANTHER" id="PTHR38011:SF12">
    <property type="entry name" value="BIFUNCTIONAL DEAMINASE-REDUCTASE DOMAIN PROTEIN"/>
    <property type="match status" value="1"/>
</dbReference>
<keyword evidence="3" id="KW-1185">Reference proteome</keyword>
<dbReference type="PANTHER" id="PTHR38011">
    <property type="entry name" value="DIHYDROFOLATE REDUCTASE FAMILY PROTEIN (AFU_ORTHOLOGUE AFUA_8G06820)"/>
    <property type="match status" value="1"/>
</dbReference>
<dbReference type="SUPFAM" id="SSF53597">
    <property type="entry name" value="Dihydrofolate reductase-like"/>
    <property type="match status" value="1"/>
</dbReference>
<proteinExistence type="predicted"/>
<dbReference type="Gene3D" id="3.40.430.10">
    <property type="entry name" value="Dihydrofolate Reductase, subunit A"/>
    <property type="match status" value="1"/>
</dbReference>
<dbReference type="Pfam" id="PF01872">
    <property type="entry name" value="RibD_C"/>
    <property type="match status" value="1"/>
</dbReference>
<comment type="caution">
    <text evidence="2">The sequence shown here is derived from an EMBL/GenBank/DDBJ whole genome shotgun (WGS) entry which is preliminary data.</text>
</comment>
<dbReference type="InterPro" id="IPR050765">
    <property type="entry name" value="Riboflavin_Biosynth_HTPR"/>
</dbReference>
<dbReference type="InterPro" id="IPR024072">
    <property type="entry name" value="DHFR-like_dom_sf"/>
</dbReference>
<accession>A0ABU1ZWX1</accession>
<reference evidence="2" key="1">
    <citation type="submission" date="2023-07" db="EMBL/GenBank/DDBJ databases">
        <title>Sequencing the genomes of 1000 actinobacteria strains.</title>
        <authorList>
            <person name="Klenk H.-P."/>
        </authorList>
    </citation>
    <scope>NUCLEOTIDE SEQUENCE</scope>
    <source>
        <strain evidence="2">DSM 107476</strain>
    </source>
</reference>